<reference evidence="1" key="1">
    <citation type="submission" date="2022-04" db="EMBL/GenBank/DDBJ databases">
        <title>Jade perch genome.</title>
        <authorList>
            <person name="Chao B."/>
        </authorList>
    </citation>
    <scope>NUCLEOTIDE SEQUENCE</scope>
    <source>
        <strain evidence="1">CB-2022</strain>
    </source>
</reference>
<gene>
    <name evidence="1" type="ORF">L3Q82_008130</name>
</gene>
<dbReference type="Proteomes" id="UP000831701">
    <property type="component" value="Chromosome 9"/>
</dbReference>
<evidence type="ECO:0000313" key="1">
    <source>
        <dbReference type="EMBL" id="KAI3367086.1"/>
    </source>
</evidence>
<accession>A0ACB8WH90</accession>
<protein>
    <submittedName>
        <fullName evidence="1">Uncharacterized protein</fullName>
    </submittedName>
</protein>
<comment type="caution">
    <text evidence="1">The sequence shown here is derived from an EMBL/GenBank/DDBJ whole genome shotgun (WGS) entry which is preliminary data.</text>
</comment>
<proteinExistence type="predicted"/>
<evidence type="ECO:0000313" key="2">
    <source>
        <dbReference type="Proteomes" id="UP000831701"/>
    </source>
</evidence>
<sequence>MDCFPLKTRVFGPKGEEPQDGRWFCFLCGRSHRERERCEAEGSEELSLKIGLRPHHYQPISTQPAVMFRGVFVFSQQTAAEESVLERAIMHLKSYPKLVRSELRLDVAGVQTFTQQSSSLFVSQQGALRRSCSSNHGNISSSRLPFSVLSTNTLRCGNATNGSSVATLRLKASSSAALQPPGRENDTLRLHQTATEDADAPLDIWTVIKPGHVREKIAIFASDVGRTEGIGDSERTSTSSSGSRDRTLAACTNNATMSGLLRAVKAKGSWEEKR</sequence>
<dbReference type="EMBL" id="CM041539">
    <property type="protein sequence ID" value="KAI3367086.1"/>
    <property type="molecule type" value="Genomic_DNA"/>
</dbReference>
<name>A0ACB8WH90_9TELE</name>
<organism evidence="1 2">
    <name type="scientific">Scortum barcoo</name>
    <name type="common">barcoo grunter</name>
    <dbReference type="NCBI Taxonomy" id="214431"/>
    <lineage>
        <taxon>Eukaryota</taxon>
        <taxon>Metazoa</taxon>
        <taxon>Chordata</taxon>
        <taxon>Craniata</taxon>
        <taxon>Vertebrata</taxon>
        <taxon>Euteleostomi</taxon>
        <taxon>Actinopterygii</taxon>
        <taxon>Neopterygii</taxon>
        <taxon>Teleostei</taxon>
        <taxon>Neoteleostei</taxon>
        <taxon>Acanthomorphata</taxon>
        <taxon>Eupercaria</taxon>
        <taxon>Centrarchiformes</taxon>
        <taxon>Terapontoidei</taxon>
        <taxon>Terapontidae</taxon>
        <taxon>Scortum</taxon>
    </lineage>
</organism>
<keyword evidence="2" id="KW-1185">Reference proteome</keyword>